<protein>
    <submittedName>
        <fullName evidence="5">Long-chain-fatty-acid--AMP ligase FadD30</fullName>
        <ecNumber evidence="5">6.2.1.-</ecNumber>
    </submittedName>
</protein>
<dbReference type="Pfam" id="PF00501">
    <property type="entry name" value="AMP-binding"/>
    <property type="match status" value="1"/>
</dbReference>
<comment type="similarity">
    <text evidence="1">Belongs to the ATP-dependent AMP-binding enzyme family.</text>
</comment>
<dbReference type="PROSITE" id="PS50075">
    <property type="entry name" value="CARRIER"/>
    <property type="match status" value="1"/>
</dbReference>
<dbReference type="AlphaFoldDB" id="A0A1J5T020"/>
<feature type="transmembrane region" description="Helical" evidence="3">
    <location>
        <begin position="723"/>
        <end position="741"/>
    </location>
</feature>
<accession>A0A1J5T020</accession>
<feature type="domain" description="Carrier" evidence="4">
    <location>
        <begin position="7"/>
        <end position="86"/>
    </location>
</feature>
<dbReference type="InterPro" id="IPR000873">
    <property type="entry name" value="AMP-dep_synth/lig_dom"/>
</dbReference>
<dbReference type="InterPro" id="IPR040097">
    <property type="entry name" value="FAAL/FAAC"/>
</dbReference>
<dbReference type="PANTHER" id="PTHR22754">
    <property type="entry name" value="DISCO-INTERACTING PROTEIN 2 DIP2 -RELATED"/>
    <property type="match status" value="1"/>
</dbReference>
<dbReference type="GO" id="GO:0016874">
    <property type="term" value="F:ligase activity"/>
    <property type="evidence" value="ECO:0007669"/>
    <property type="project" value="UniProtKB-KW"/>
</dbReference>
<dbReference type="EC" id="6.2.1.-" evidence="5"/>
<keyword evidence="2 5" id="KW-0436">Ligase</keyword>
<dbReference type="GO" id="GO:0006633">
    <property type="term" value="P:fatty acid biosynthetic process"/>
    <property type="evidence" value="ECO:0007669"/>
    <property type="project" value="TreeGrafter"/>
</dbReference>
<dbReference type="FunFam" id="3.40.50.12780:FF:000013">
    <property type="entry name" value="Long-chain-fatty-acid--AMP ligase FadD32"/>
    <property type="match status" value="1"/>
</dbReference>
<evidence type="ECO:0000259" key="4">
    <source>
        <dbReference type="PROSITE" id="PS50075"/>
    </source>
</evidence>
<feature type="transmembrane region" description="Helical" evidence="3">
    <location>
        <begin position="689"/>
        <end position="714"/>
    </location>
</feature>
<evidence type="ECO:0000256" key="2">
    <source>
        <dbReference type="ARBA" id="ARBA00022598"/>
    </source>
</evidence>
<proteinExistence type="inferred from homology"/>
<dbReference type="CDD" id="cd05931">
    <property type="entry name" value="FAAL"/>
    <property type="match status" value="1"/>
</dbReference>
<comment type="caution">
    <text evidence="5">The sequence shown here is derived from an EMBL/GenBank/DDBJ whole genome shotgun (WGS) entry which is preliminary data.</text>
</comment>
<dbReference type="InterPro" id="IPR045851">
    <property type="entry name" value="AMP-bd_C_sf"/>
</dbReference>
<dbReference type="PROSITE" id="PS00455">
    <property type="entry name" value="AMP_BINDING"/>
    <property type="match status" value="1"/>
</dbReference>
<dbReference type="InterPro" id="IPR020845">
    <property type="entry name" value="AMP-binding_CS"/>
</dbReference>
<name>A0A1J5T020_9ZZZZ</name>
<dbReference type="SUPFAM" id="SSF47336">
    <property type="entry name" value="ACP-like"/>
    <property type="match status" value="1"/>
</dbReference>
<dbReference type="InterPro" id="IPR042099">
    <property type="entry name" value="ANL_N_sf"/>
</dbReference>
<dbReference type="Gene3D" id="3.40.50.12780">
    <property type="entry name" value="N-terminal domain of ligase-like"/>
    <property type="match status" value="1"/>
</dbReference>
<dbReference type="SMART" id="SM00563">
    <property type="entry name" value="PlsC"/>
    <property type="match status" value="1"/>
</dbReference>
<dbReference type="InterPro" id="IPR009081">
    <property type="entry name" value="PP-bd_ACP"/>
</dbReference>
<sequence>MPDIAADQAAVRMLEIVRQLLRETHPGLSFAVSVDSSFERDLQLDSMARVELLLRVGQAFAVTLPEAALAEAETPRDLLRCLGHALAPVLPSAPTALVPERQLAPPAAAMTLVEALEWHAARQPTRVHVLLLGEDGREDAVSYGTLLEAAQRSAAGLRRRGLQTGQTVALMLPTGRAYLECFFAVLIAGGIPVPIYPPARLAQIEDHLRRHGRILANAEAALMITVKQAKPVAAVLSLATILTPEELSEPGPSTAFYRARAEDIALLQYTSGSTGDPKGVVLSHANLLANIRAMGRAAGIGGQDVFVSWLPLYHDMGLIGAWLGSLYHGIPLVLMSPLSFLARPARWLTALSRHRGTVSAGPNFAFELCLKKIADEDLQGVDLSAWRLAFNGAETVSPATLEAFARRFAACGLRREAIAPVYGLAECSVGLAFPPLERGPLIDRIRREPFAREGRALPAAASESDALSIPSCGRPLPGHEIRILDGAGLELPERRVGRLEFRGPSATSGYYRNAEATARLKRDGWLDSGDLAYMAAGEVYIAGRVKDLIIRGGRNIYPYDLEQAVGNLPGVRRGCVAVFAATDALGGTERLVVLAETRERALQASPELRRRINEAAIDVIGMPADDIVLAPPHAVLKTSSGKIRRAACRAAYERGELGREILPVRVQAARLVLISAAARAAFALRRAAIWGYAGYFWALFALLAPLAGGLAALLRRPILGRRIAHFAAAGFLHLAFLPLTVKGRGALPSRPHMLLVNHASYLDVILLAAVLAPTYSFVAKRELLARPVLRAVLQGLGVIFVERFEARQSAQDVAAMAAALQAGQSLMLFPEGTFTREAGLRPFATGGFVAACRAGVPVVVCGLRGTRAALRDESWLPRRAAIEFEVGPTLAPAGEGWAAALALSQAARSAMLPLCGEHDRAA</sequence>
<dbReference type="SUPFAM" id="SSF69593">
    <property type="entry name" value="Glycerol-3-phosphate (1)-acyltransferase"/>
    <property type="match status" value="1"/>
</dbReference>
<feature type="transmembrane region" description="Helical" evidence="3">
    <location>
        <begin position="761"/>
        <end position="778"/>
    </location>
</feature>
<evidence type="ECO:0000256" key="1">
    <source>
        <dbReference type="ARBA" id="ARBA00006432"/>
    </source>
</evidence>
<dbReference type="Gene3D" id="3.30.300.30">
    <property type="match status" value="1"/>
</dbReference>
<dbReference type="Gene3D" id="1.10.1200.10">
    <property type="entry name" value="ACP-like"/>
    <property type="match status" value="1"/>
</dbReference>
<dbReference type="GO" id="GO:0070566">
    <property type="term" value="F:adenylyltransferase activity"/>
    <property type="evidence" value="ECO:0007669"/>
    <property type="project" value="TreeGrafter"/>
</dbReference>
<dbReference type="GO" id="GO:0016746">
    <property type="term" value="F:acyltransferase activity"/>
    <property type="evidence" value="ECO:0007669"/>
    <property type="project" value="InterPro"/>
</dbReference>
<dbReference type="InterPro" id="IPR036736">
    <property type="entry name" value="ACP-like_sf"/>
</dbReference>
<dbReference type="InterPro" id="IPR002123">
    <property type="entry name" value="Plipid/glycerol_acylTrfase"/>
</dbReference>
<keyword evidence="3" id="KW-0812">Transmembrane</keyword>
<evidence type="ECO:0000256" key="3">
    <source>
        <dbReference type="SAM" id="Phobius"/>
    </source>
</evidence>
<dbReference type="Pfam" id="PF00550">
    <property type="entry name" value="PP-binding"/>
    <property type="match status" value="1"/>
</dbReference>
<dbReference type="SUPFAM" id="SSF56801">
    <property type="entry name" value="Acetyl-CoA synthetase-like"/>
    <property type="match status" value="1"/>
</dbReference>
<dbReference type="Pfam" id="PF01553">
    <property type="entry name" value="Acyltransferase"/>
    <property type="match status" value="1"/>
</dbReference>
<dbReference type="GO" id="GO:0005886">
    <property type="term" value="C:plasma membrane"/>
    <property type="evidence" value="ECO:0007669"/>
    <property type="project" value="TreeGrafter"/>
</dbReference>
<evidence type="ECO:0000313" key="5">
    <source>
        <dbReference type="EMBL" id="OIR07196.1"/>
    </source>
</evidence>
<dbReference type="CDD" id="cd07989">
    <property type="entry name" value="LPLAT_AGPAT-like"/>
    <property type="match status" value="1"/>
</dbReference>
<keyword evidence="3" id="KW-1133">Transmembrane helix</keyword>
<organism evidence="5">
    <name type="scientific">mine drainage metagenome</name>
    <dbReference type="NCBI Taxonomy" id="410659"/>
    <lineage>
        <taxon>unclassified sequences</taxon>
        <taxon>metagenomes</taxon>
        <taxon>ecological metagenomes</taxon>
    </lineage>
</organism>
<dbReference type="EMBL" id="MLJW01000039">
    <property type="protein sequence ID" value="OIR07196.1"/>
    <property type="molecule type" value="Genomic_DNA"/>
</dbReference>
<dbReference type="PANTHER" id="PTHR22754:SF32">
    <property type="entry name" value="DISCO-INTERACTING PROTEIN 2"/>
    <property type="match status" value="1"/>
</dbReference>
<gene>
    <name evidence="5" type="ORF">GALL_107850</name>
</gene>
<keyword evidence="3" id="KW-0472">Membrane</keyword>
<reference evidence="5" key="1">
    <citation type="submission" date="2016-10" db="EMBL/GenBank/DDBJ databases">
        <title>Sequence of Gallionella enrichment culture.</title>
        <authorList>
            <person name="Poehlein A."/>
            <person name="Muehling M."/>
            <person name="Daniel R."/>
        </authorList>
    </citation>
    <scope>NUCLEOTIDE SEQUENCE</scope>
</reference>